<dbReference type="AlphaFoldDB" id="A0A1J4JE00"/>
<dbReference type="EMBL" id="MLAK01001243">
    <property type="protein sequence ID" value="OHS95484.1"/>
    <property type="molecule type" value="Genomic_DNA"/>
</dbReference>
<dbReference type="InterPro" id="IPR042185">
    <property type="entry name" value="Serpin_sf_2"/>
</dbReference>
<gene>
    <name evidence="4" type="ORF">TRFO_38438</name>
</gene>
<dbReference type="Gene3D" id="3.30.497.10">
    <property type="entry name" value="Antithrombin, subunit I, domain 2"/>
    <property type="match status" value="1"/>
</dbReference>
<dbReference type="GeneID" id="94846740"/>
<dbReference type="OrthoDB" id="9518664at2759"/>
<dbReference type="Gene3D" id="2.30.39.10">
    <property type="entry name" value="Alpha-1-antitrypsin, domain 1"/>
    <property type="match status" value="1"/>
</dbReference>
<dbReference type="SMART" id="SM00093">
    <property type="entry name" value="SERPIN"/>
    <property type="match status" value="1"/>
</dbReference>
<evidence type="ECO:0000256" key="2">
    <source>
        <dbReference type="RuleBase" id="RU000411"/>
    </source>
</evidence>
<dbReference type="SUPFAM" id="SSF56574">
    <property type="entry name" value="Serpins"/>
    <property type="match status" value="1"/>
</dbReference>
<name>A0A1J4JE00_9EUKA</name>
<evidence type="ECO:0000256" key="1">
    <source>
        <dbReference type="ARBA" id="ARBA00009500"/>
    </source>
</evidence>
<dbReference type="InterPro" id="IPR042178">
    <property type="entry name" value="Serpin_sf_1"/>
</dbReference>
<dbReference type="GO" id="GO:0005615">
    <property type="term" value="C:extracellular space"/>
    <property type="evidence" value="ECO:0007669"/>
    <property type="project" value="InterPro"/>
</dbReference>
<evidence type="ECO:0000259" key="3">
    <source>
        <dbReference type="SMART" id="SM00093"/>
    </source>
</evidence>
<dbReference type="RefSeq" id="XP_068348621.1">
    <property type="nucleotide sequence ID" value="XM_068512036.1"/>
</dbReference>
<evidence type="ECO:0000313" key="5">
    <source>
        <dbReference type="Proteomes" id="UP000179807"/>
    </source>
</evidence>
<keyword evidence="5" id="KW-1185">Reference proteome</keyword>
<proteinExistence type="inferred from homology"/>
<comment type="similarity">
    <text evidence="1 2">Belongs to the serpin family.</text>
</comment>
<dbReference type="PANTHER" id="PTHR11461:SF211">
    <property type="entry name" value="GH10112P-RELATED"/>
    <property type="match status" value="1"/>
</dbReference>
<sequence>MAHHSLRKSSIAILCQNILRFEIMADIVNNLAQVFLPIIYHENDSDILFSPLCLIGSLNMYRQLTMDEKRLKQINELLFNDHVDQSTKIKLDNYFKEIEKVFVKEPKSFIGNYEYYQICLPAPDGIVEKIPGYFDIIEYYLYLSKLDKSYSVEEYIDKFLKKGKTVKIPLSHFSEWSLFTCFLCKKFSGKRPPIEFDSDFFQRFSAYMKPLHISNQFLQKCFINSKLKQKYSEKIECNQYLKETTDFLDFPSPGLKKINNFIKEHTNYFDYEIIQNKINFILISILLFKKRWSYFDDEDGEDSVIHEYFYFYEKSVKTVEMMKSHHAYHFIGIQDHCSMTLKLTFDDEDFHFLLILPKDKKVESMNEVIQQFQKNGINWFMKDIQKIPSIVKIPKFTYTNQIDIRNIINSKFPNLFDDKILIDQLNRINVNENGVVAESITAFCEELDMWEEEEEDCLEFAANHPFIYFLMYKSSIIINGICHDPCYESRSCHDDSSESDYYFEK</sequence>
<reference evidence="4" key="1">
    <citation type="submission" date="2016-10" db="EMBL/GenBank/DDBJ databases">
        <authorList>
            <person name="Benchimol M."/>
            <person name="Almeida L.G."/>
            <person name="Vasconcelos A.T."/>
            <person name="Perreira-Neves A."/>
            <person name="Rosa I.A."/>
            <person name="Tasca T."/>
            <person name="Bogo M.R."/>
            <person name="de Souza W."/>
        </authorList>
    </citation>
    <scope>NUCLEOTIDE SEQUENCE [LARGE SCALE GENOMIC DNA]</scope>
    <source>
        <strain evidence="4">K</strain>
    </source>
</reference>
<dbReference type="Pfam" id="PF00079">
    <property type="entry name" value="Serpin"/>
    <property type="match status" value="1"/>
</dbReference>
<feature type="domain" description="Serpin" evidence="3">
    <location>
        <begin position="32"/>
        <end position="485"/>
    </location>
</feature>
<evidence type="ECO:0000313" key="4">
    <source>
        <dbReference type="EMBL" id="OHS95484.1"/>
    </source>
</evidence>
<dbReference type="VEuPathDB" id="TrichDB:TRFO_38438"/>
<dbReference type="InterPro" id="IPR000215">
    <property type="entry name" value="Serpin_fam"/>
</dbReference>
<dbReference type="GO" id="GO:0004867">
    <property type="term" value="F:serine-type endopeptidase inhibitor activity"/>
    <property type="evidence" value="ECO:0007669"/>
    <property type="project" value="InterPro"/>
</dbReference>
<dbReference type="Proteomes" id="UP000179807">
    <property type="component" value="Unassembled WGS sequence"/>
</dbReference>
<protein>
    <recommendedName>
        <fullName evidence="3">Serpin domain-containing protein</fullName>
    </recommendedName>
</protein>
<organism evidence="4 5">
    <name type="scientific">Tritrichomonas foetus</name>
    <dbReference type="NCBI Taxonomy" id="1144522"/>
    <lineage>
        <taxon>Eukaryota</taxon>
        <taxon>Metamonada</taxon>
        <taxon>Parabasalia</taxon>
        <taxon>Tritrichomonadida</taxon>
        <taxon>Tritrichomonadidae</taxon>
        <taxon>Tritrichomonas</taxon>
    </lineage>
</organism>
<accession>A0A1J4JE00</accession>
<dbReference type="PANTHER" id="PTHR11461">
    <property type="entry name" value="SERINE PROTEASE INHIBITOR, SERPIN"/>
    <property type="match status" value="1"/>
</dbReference>
<dbReference type="InterPro" id="IPR023796">
    <property type="entry name" value="Serpin_dom"/>
</dbReference>
<comment type="caution">
    <text evidence="4">The sequence shown here is derived from an EMBL/GenBank/DDBJ whole genome shotgun (WGS) entry which is preliminary data.</text>
</comment>
<dbReference type="InterPro" id="IPR036186">
    <property type="entry name" value="Serpin_sf"/>
</dbReference>